<proteinExistence type="predicted"/>
<keyword evidence="2" id="KW-0732">Signal</keyword>
<feature type="region of interest" description="Disordered" evidence="1">
    <location>
        <begin position="147"/>
        <end position="200"/>
    </location>
</feature>
<sequence length="317" mass="34102">MKKINHLIKFVSKLCLSTLVLITFLLTTSCDPTIDALSYDLAEANSKPDLKPPVASFKATETSDFLTYDFSNTSSSATDYLWDFGDGNTSTDVDGANTYPDEGTYTVTLTATDKLGKSDTFSMDIEVVEPEEPLAIVPEILNGDFSEGTSNWKPSKFSDDTKGNTKAFNASSDGDPNNYDGTPSGASKTPGAKWTGGTSAGPSLSGNTRYAYQAITVSPNTNYILEYSYAIKTDKDDIEGGDRVVVEILDGWFEDGADALNSTPLVQLVGDEANGKGNFKVVKQVFTSNATGEIAIWIYAITNDELYVDNVKVYPAG</sequence>
<dbReference type="InterPro" id="IPR022409">
    <property type="entry name" value="PKD/Chitinase_dom"/>
</dbReference>
<dbReference type="CDD" id="cd00146">
    <property type="entry name" value="PKD"/>
    <property type="match status" value="1"/>
</dbReference>
<dbReference type="SMART" id="SM00089">
    <property type="entry name" value="PKD"/>
    <property type="match status" value="1"/>
</dbReference>
<keyword evidence="5" id="KW-1185">Reference proteome</keyword>
<dbReference type="Proteomes" id="UP000270856">
    <property type="component" value="Unassembled WGS sequence"/>
</dbReference>
<gene>
    <name evidence="4" type="ORF">EGM88_12890</name>
</gene>
<dbReference type="AlphaFoldDB" id="A0A3N4NAM7"/>
<dbReference type="Gene3D" id="2.60.40.10">
    <property type="entry name" value="Immunoglobulins"/>
    <property type="match status" value="1"/>
</dbReference>
<evidence type="ECO:0000313" key="4">
    <source>
        <dbReference type="EMBL" id="RPD93392.1"/>
    </source>
</evidence>
<feature type="domain" description="PKD" evidence="3">
    <location>
        <begin position="49"/>
        <end position="134"/>
    </location>
</feature>
<feature type="compositionally biased region" description="Polar residues" evidence="1">
    <location>
        <begin position="164"/>
        <end position="187"/>
    </location>
</feature>
<feature type="signal peptide" evidence="2">
    <location>
        <begin position="1"/>
        <end position="29"/>
    </location>
</feature>
<dbReference type="RefSeq" id="WP_123898831.1">
    <property type="nucleotide sequence ID" value="NZ_RPFJ01000030.1"/>
</dbReference>
<dbReference type="Pfam" id="PF18911">
    <property type="entry name" value="PKD_4"/>
    <property type="match status" value="1"/>
</dbReference>
<accession>A0A3N4NAM7</accession>
<comment type="caution">
    <text evidence="4">The sequence shown here is derived from an EMBL/GenBank/DDBJ whole genome shotgun (WGS) entry which is preliminary data.</text>
</comment>
<dbReference type="InterPro" id="IPR000601">
    <property type="entry name" value="PKD_dom"/>
</dbReference>
<reference evidence="4 5" key="1">
    <citation type="submission" date="2018-11" db="EMBL/GenBank/DDBJ databases">
        <title>Aureibaculum marinum gen. nov., sp. nov., a member of the family Flavobacteriaceae isolated from the Bohai Sea.</title>
        <authorList>
            <person name="Ji X."/>
        </authorList>
    </citation>
    <scope>NUCLEOTIDE SEQUENCE [LARGE SCALE GENOMIC DNA]</scope>
    <source>
        <strain evidence="4 5">BH-SD17</strain>
    </source>
</reference>
<dbReference type="OrthoDB" id="1491481at2"/>
<evidence type="ECO:0000256" key="2">
    <source>
        <dbReference type="SAM" id="SignalP"/>
    </source>
</evidence>
<dbReference type="PROSITE" id="PS50093">
    <property type="entry name" value="PKD"/>
    <property type="match status" value="1"/>
</dbReference>
<dbReference type="InterPro" id="IPR013783">
    <property type="entry name" value="Ig-like_fold"/>
</dbReference>
<evidence type="ECO:0000259" key="3">
    <source>
        <dbReference type="PROSITE" id="PS50093"/>
    </source>
</evidence>
<protein>
    <submittedName>
        <fullName evidence="4">PKD domain-containing protein</fullName>
    </submittedName>
</protein>
<dbReference type="EMBL" id="RPFJ01000030">
    <property type="protein sequence ID" value="RPD93392.1"/>
    <property type="molecule type" value="Genomic_DNA"/>
</dbReference>
<dbReference type="PROSITE" id="PS51257">
    <property type="entry name" value="PROKAR_LIPOPROTEIN"/>
    <property type="match status" value="1"/>
</dbReference>
<name>A0A3N4NAM7_9FLAO</name>
<feature type="chain" id="PRO_5018301447" evidence="2">
    <location>
        <begin position="30"/>
        <end position="317"/>
    </location>
</feature>
<dbReference type="InterPro" id="IPR035986">
    <property type="entry name" value="PKD_dom_sf"/>
</dbReference>
<evidence type="ECO:0000313" key="5">
    <source>
        <dbReference type="Proteomes" id="UP000270856"/>
    </source>
</evidence>
<organism evidence="4 5">
    <name type="scientific">Aureibaculum marinum</name>
    <dbReference type="NCBI Taxonomy" id="2487930"/>
    <lineage>
        <taxon>Bacteria</taxon>
        <taxon>Pseudomonadati</taxon>
        <taxon>Bacteroidota</taxon>
        <taxon>Flavobacteriia</taxon>
        <taxon>Flavobacteriales</taxon>
        <taxon>Flavobacteriaceae</taxon>
        <taxon>Aureibaculum</taxon>
    </lineage>
</organism>
<dbReference type="Gene3D" id="2.60.120.260">
    <property type="entry name" value="Galactose-binding domain-like"/>
    <property type="match status" value="1"/>
</dbReference>
<evidence type="ECO:0000256" key="1">
    <source>
        <dbReference type="SAM" id="MobiDB-lite"/>
    </source>
</evidence>
<dbReference type="SUPFAM" id="SSF49299">
    <property type="entry name" value="PKD domain"/>
    <property type="match status" value="1"/>
</dbReference>